<dbReference type="NCBIfam" id="TIGR03086">
    <property type="entry name" value="TIGR03086 family metal-binding protein"/>
    <property type="match status" value="1"/>
</dbReference>
<sequence length="192" mass="21196">METEEIYRRTVDWWRSCLDGVGDGQWGDPTPCADWNVRELVNHVTGEDLWAGPLLEGRTIEEVGDTFDGDLLGDAPLETARSAADAGVDAVTRLLPQRETVHLSYGEERSEEYVRQLSADHLVHGWDLAAATGGEVRMDPDVVAEVADWFAEREELYRGAGIIGEQGPLDGDPQHDLLARFGRDAGWRPPGS</sequence>
<comment type="caution">
    <text evidence="2">The sequence shown here is derived from an EMBL/GenBank/DDBJ whole genome shotgun (WGS) entry which is preliminary data.</text>
</comment>
<evidence type="ECO:0000259" key="1">
    <source>
        <dbReference type="Pfam" id="PF11716"/>
    </source>
</evidence>
<gene>
    <name evidence="2" type="ORF">DJ010_18655</name>
</gene>
<accession>A0A316TDJ7</accession>
<dbReference type="AlphaFoldDB" id="A0A316TDJ7"/>
<dbReference type="Gene3D" id="1.20.120.450">
    <property type="entry name" value="dinb family like domain"/>
    <property type="match status" value="1"/>
</dbReference>
<name>A0A316TDJ7_9ACTN</name>
<dbReference type="InterPro" id="IPR034660">
    <property type="entry name" value="DinB/YfiT-like"/>
</dbReference>
<dbReference type="OrthoDB" id="5185819at2"/>
<dbReference type="Pfam" id="PF11716">
    <property type="entry name" value="MDMPI_N"/>
    <property type="match status" value="1"/>
</dbReference>
<keyword evidence="3" id="KW-1185">Reference proteome</keyword>
<evidence type="ECO:0000313" key="3">
    <source>
        <dbReference type="Proteomes" id="UP000245507"/>
    </source>
</evidence>
<dbReference type="NCBIfam" id="TIGR03083">
    <property type="entry name" value="maleylpyruvate isomerase family mycothiol-dependent enzyme"/>
    <property type="match status" value="1"/>
</dbReference>
<feature type="domain" description="Mycothiol-dependent maleylpyruvate isomerase metal-binding" evidence="1">
    <location>
        <begin position="11"/>
        <end position="129"/>
    </location>
</feature>
<dbReference type="InterPro" id="IPR024344">
    <property type="entry name" value="MDMPI_metal-binding"/>
</dbReference>
<organism evidence="2 3">
    <name type="scientific">Nocardioides silvaticus</name>
    <dbReference type="NCBI Taxonomy" id="2201891"/>
    <lineage>
        <taxon>Bacteria</taxon>
        <taxon>Bacillati</taxon>
        <taxon>Actinomycetota</taxon>
        <taxon>Actinomycetes</taxon>
        <taxon>Propionibacteriales</taxon>
        <taxon>Nocardioidaceae</taxon>
        <taxon>Nocardioides</taxon>
    </lineage>
</organism>
<dbReference type="EMBL" id="QGDD01000009">
    <property type="protein sequence ID" value="PWN01561.1"/>
    <property type="molecule type" value="Genomic_DNA"/>
</dbReference>
<dbReference type="InterPro" id="IPR017517">
    <property type="entry name" value="Maleyloyr_isom"/>
</dbReference>
<proteinExistence type="predicted"/>
<evidence type="ECO:0000313" key="2">
    <source>
        <dbReference type="EMBL" id="PWN01561.1"/>
    </source>
</evidence>
<dbReference type="Proteomes" id="UP000245507">
    <property type="component" value="Unassembled WGS sequence"/>
</dbReference>
<dbReference type="GO" id="GO:0046872">
    <property type="term" value="F:metal ion binding"/>
    <property type="evidence" value="ECO:0007669"/>
    <property type="project" value="InterPro"/>
</dbReference>
<dbReference type="SUPFAM" id="SSF109854">
    <property type="entry name" value="DinB/YfiT-like putative metalloenzymes"/>
    <property type="match status" value="1"/>
</dbReference>
<reference evidence="2 3" key="1">
    <citation type="submission" date="2018-05" db="EMBL/GenBank/DDBJ databases">
        <title>Nocardioides silvaticus genome.</title>
        <authorList>
            <person name="Li C."/>
            <person name="Wang G."/>
        </authorList>
    </citation>
    <scope>NUCLEOTIDE SEQUENCE [LARGE SCALE GENOMIC DNA]</scope>
    <source>
        <strain evidence="2 3">CCTCC AB 2018079</strain>
    </source>
</reference>
<dbReference type="RefSeq" id="WP_109696545.1">
    <property type="nucleotide sequence ID" value="NZ_QGDD01000009.1"/>
</dbReference>
<protein>
    <submittedName>
        <fullName evidence="2">TIGR03086 family protein</fullName>
    </submittedName>
</protein>
<dbReference type="InterPro" id="IPR017520">
    <property type="entry name" value="CHP03086"/>
</dbReference>